<name>A0ABT5HP00_9CAUL</name>
<accession>A0ABT5HP00</accession>
<sequence>MPTRRLMLALPLLLPVVANAAVPDYRGWRIDDSLLKDALGGDILISLRAQIDLVESLNITPAIKTFFRDQALILDPSLNQPGRAGPRKLFLKPEIMPAENPVLLHELLHVYHFTRLKNGKENAEVKRFYEAAKAQNLYPPKAYVLTNPSEFFAMTASVVLWGQAARPPFLRANVREKQPDLYDWIVTEFGLKV</sequence>
<organism evidence="2 3">
    <name type="scientific">Asticcacaulis aquaticus</name>
    <dbReference type="NCBI Taxonomy" id="2984212"/>
    <lineage>
        <taxon>Bacteria</taxon>
        <taxon>Pseudomonadati</taxon>
        <taxon>Pseudomonadota</taxon>
        <taxon>Alphaproteobacteria</taxon>
        <taxon>Caulobacterales</taxon>
        <taxon>Caulobacteraceae</taxon>
        <taxon>Asticcacaulis</taxon>
    </lineage>
</organism>
<dbReference type="Proteomes" id="UP001214854">
    <property type="component" value="Unassembled WGS sequence"/>
</dbReference>
<dbReference type="Gene3D" id="3.40.390.10">
    <property type="entry name" value="Collagenase (Catalytic Domain)"/>
    <property type="match status" value="1"/>
</dbReference>
<dbReference type="EMBL" id="JAQQKX010000001">
    <property type="protein sequence ID" value="MDC7681682.1"/>
    <property type="molecule type" value="Genomic_DNA"/>
</dbReference>
<gene>
    <name evidence="2" type="ORF">PQU92_00190</name>
</gene>
<feature type="chain" id="PRO_5047530844" description="DUF4157 domain-containing protein" evidence="1">
    <location>
        <begin position="21"/>
        <end position="193"/>
    </location>
</feature>
<reference evidence="2 3" key="1">
    <citation type="submission" date="2023-01" db="EMBL/GenBank/DDBJ databases">
        <title>Novel species of the genus Asticcacaulis isolated from rivers.</title>
        <authorList>
            <person name="Lu H."/>
        </authorList>
    </citation>
    <scope>NUCLEOTIDE SEQUENCE [LARGE SCALE GENOMIC DNA]</scope>
    <source>
        <strain evidence="2 3">BYS171W</strain>
    </source>
</reference>
<dbReference type="SUPFAM" id="SSF55486">
    <property type="entry name" value="Metalloproteases ('zincins'), catalytic domain"/>
    <property type="match status" value="1"/>
</dbReference>
<protein>
    <recommendedName>
        <fullName evidence="4">DUF4157 domain-containing protein</fullName>
    </recommendedName>
</protein>
<proteinExistence type="predicted"/>
<comment type="caution">
    <text evidence="2">The sequence shown here is derived from an EMBL/GenBank/DDBJ whole genome shotgun (WGS) entry which is preliminary data.</text>
</comment>
<evidence type="ECO:0008006" key="4">
    <source>
        <dbReference type="Google" id="ProtNLM"/>
    </source>
</evidence>
<dbReference type="InterPro" id="IPR024079">
    <property type="entry name" value="MetalloPept_cat_dom_sf"/>
</dbReference>
<keyword evidence="1" id="KW-0732">Signal</keyword>
<evidence type="ECO:0000313" key="2">
    <source>
        <dbReference type="EMBL" id="MDC7681682.1"/>
    </source>
</evidence>
<keyword evidence="3" id="KW-1185">Reference proteome</keyword>
<evidence type="ECO:0000313" key="3">
    <source>
        <dbReference type="Proteomes" id="UP001214854"/>
    </source>
</evidence>
<dbReference type="RefSeq" id="WP_272746193.1">
    <property type="nucleotide sequence ID" value="NZ_JAQQKX010000001.1"/>
</dbReference>
<evidence type="ECO:0000256" key="1">
    <source>
        <dbReference type="SAM" id="SignalP"/>
    </source>
</evidence>
<feature type="signal peptide" evidence="1">
    <location>
        <begin position="1"/>
        <end position="20"/>
    </location>
</feature>